<dbReference type="Pfam" id="PF00583">
    <property type="entry name" value="Acetyltransf_1"/>
    <property type="match status" value="1"/>
</dbReference>
<evidence type="ECO:0000313" key="3">
    <source>
        <dbReference type="Proteomes" id="UP000293764"/>
    </source>
</evidence>
<dbReference type="RefSeq" id="WP_130101309.1">
    <property type="nucleotide sequence ID" value="NZ_SDWW01000006.1"/>
</dbReference>
<dbReference type="InterPro" id="IPR000182">
    <property type="entry name" value="GNAT_dom"/>
</dbReference>
<dbReference type="EMBL" id="SDWW01000006">
    <property type="protein sequence ID" value="RYV52311.1"/>
    <property type="molecule type" value="Genomic_DNA"/>
</dbReference>
<protein>
    <submittedName>
        <fullName evidence="2">GNAT family N-acetyltransferase</fullName>
    </submittedName>
</protein>
<dbReference type="PROSITE" id="PS51186">
    <property type="entry name" value="GNAT"/>
    <property type="match status" value="1"/>
</dbReference>
<dbReference type="GO" id="GO:0016747">
    <property type="term" value="F:acyltransferase activity, transferring groups other than amino-acyl groups"/>
    <property type="evidence" value="ECO:0007669"/>
    <property type="project" value="InterPro"/>
</dbReference>
<keyword evidence="2" id="KW-0808">Transferase</keyword>
<evidence type="ECO:0000259" key="1">
    <source>
        <dbReference type="PROSITE" id="PS51186"/>
    </source>
</evidence>
<keyword evidence="3" id="KW-1185">Reference proteome</keyword>
<dbReference type="Proteomes" id="UP000293764">
    <property type="component" value="Unassembled WGS sequence"/>
</dbReference>
<dbReference type="Gene3D" id="3.40.630.30">
    <property type="match status" value="1"/>
</dbReference>
<gene>
    <name evidence="2" type="ORF">EUA98_03625</name>
</gene>
<proteinExistence type="predicted"/>
<dbReference type="AlphaFoldDB" id="A0A4Q5N789"/>
<accession>A0A4Q5N789</accession>
<dbReference type="InterPro" id="IPR016181">
    <property type="entry name" value="Acyl_CoA_acyltransferase"/>
</dbReference>
<comment type="caution">
    <text evidence="2">The sequence shown here is derived from an EMBL/GenBank/DDBJ whole genome shotgun (WGS) entry which is preliminary data.</text>
</comment>
<sequence length="194" mass="21082">MSDPAGTIQVVPSSRVPWKDVRVVFGTRGDPASCWCQYFKVTNREWNQAPAADRERALCAQVEREPAPGVVGYLDGEPVGWCGVESRTHYPRLLTATVVRGSAEPADDGSVWAVTCFVVRVGFRRRGIATALLDGAVDHARRSGARIIEAYPVDTSERKASAADLYHGSLALYERAGFRVVSRPVPGRAVVALD</sequence>
<organism evidence="2 3">
    <name type="scientific">Pengzhenrongella frigida</name>
    <dbReference type="NCBI Taxonomy" id="1259133"/>
    <lineage>
        <taxon>Bacteria</taxon>
        <taxon>Bacillati</taxon>
        <taxon>Actinomycetota</taxon>
        <taxon>Actinomycetes</taxon>
        <taxon>Micrococcales</taxon>
        <taxon>Pengzhenrongella</taxon>
    </lineage>
</organism>
<dbReference type="OrthoDB" id="3239945at2"/>
<dbReference type="CDD" id="cd04301">
    <property type="entry name" value="NAT_SF"/>
    <property type="match status" value="1"/>
</dbReference>
<reference evidence="2 3" key="1">
    <citation type="submission" date="2019-01" db="EMBL/GenBank/DDBJ databases">
        <title>Novel species of Cellulomonas.</title>
        <authorList>
            <person name="Liu Q."/>
            <person name="Xin Y.-H."/>
        </authorList>
    </citation>
    <scope>NUCLEOTIDE SEQUENCE [LARGE SCALE GENOMIC DNA]</scope>
    <source>
        <strain evidence="2 3">HLT2-17</strain>
    </source>
</reference>
<dbReference type="SUPFAM" id="SSF55729">
    <property type="entry name" value="Acyl-CoA N-acyltransferases (Nat)"/>
    <property type="match status" value="1"/>
</dbReference>
<evidence type="ECO:0000313" key="2">
    <source>
        <dbReference type="EMBL" id="RYV52311.1"/>
    </source>
</evidence>
<feature type="domain" description="N-acetyltransferase" evidence="1">
    <location>
        <begin position="25"/>
        <end position="194"/>
    </location>
</feature>
<name>A0A4Q5N789_9MICO</name>